<reference evidence="1" key="2">
    <citation type="journal article" date="2018" name="DNA Res.">
        <title>Comparative genome and transcriptome analyses reveal adaptations to opportunistic infections in woody plant degrading pathogens of Botryosphaeriaceae.</title>
        <authorList>
            <person name="Yan J.Y."/>
            <person name="Zhao W.S."/>
            <person name="Chen Z."/>
            <person name="Xing Q.K."/>
            <person name="Zhang W."/>
            <person name="Chethana K.W.T."/>
            <person name="Xue M.F."/>
            <person name="Xu J.P."/>
            <person name="Phillips A.J.L."/>
            <person name="Wang Y."/>
            <person name="Liu J.H."/>
            <person name="Liu M."/>
            <person name="Zhou Y."/>
            <person name="Jayawardena R.S."/>
            <person name="Manawasinghe I.S."/>
            <person name="Huang J.B."/>
            <person name="Qiao G.H."/>
            <person name="Fu C.Y."/>
            <person name="Guo F.F."/>
            <person name="Dissanayake A.J."/>
            <person name="Peng Y.L."/>
            <person name="Hyde K.D."/>
            <person name="Li X.H."/>
        </authorList>
    </citation>
    <scope>NUCLEOTIDE SEQUENCE</scope>
    <source>
        <strain evidence="1">CSS-01s</strain>
    </source>
</reference>
<name>A0A8H7IT09_9PEZI</name>
<organism evidence="1 2">
    <name type="scientific">Lasiodiplodia theobromae</name>
    <dbReference type="NCBI Taxonomy" id="45133"/>
    <lineage>
        <taxon>Eukaryota</taxon>
        <taxon>Fungi</taxon>
        <taxon>Dikarya</taxon>
        <taxon>Ascomycota</taxon>
        <taxon>Pezizomycotina</taxon>
        <taxon>Dothideomycetes</taxon>
        <taxon>Dothideomycetes incertae sedis</taxon>
        <taxon>Botryosphaeriales</taxon>
        <taxon>Botryosphaeriaceae</taxon>
        <taxon>Lasiodiplodia</taxon>
    </lineage>
</organism>
<dbReference type="AlphaFoldDB" id="A0A8H7IT09"/>
<gene>
    <name evidence="1" type="ORF">BFW01_g1443</name>
</gene>
<sequence>MKPGHEESRHWGNLTEPITHSLRMVSHRILLGPSNCRPKYDFSTTVIDSNENNNGLQSYCRHERKIMKLKFSGMLKNGYGHKRQLASFNSKHSSGLKRNVGLKKRLLLRRNIGLKKRLMLTSIAWLLNRPAVKRSNA</sequence>
<evidence type="ECO:0000313" key="2">
    <source>
        <dbReference type="Proteomes" id="UP000627934"/>
    </source>
</evidence>
<accession>A0A8H7IT09</accession>
<dbReference type="EMBL" id="MDYX01000041">
    <property type="protein sequence ID" value="KAF9630881.1"/>
    <property type="molecule type" value="Genomic_DNA"/>
</dbReference>
<evidence type="ECO:0000313" key="1">
    <source>
        <dbReference type="EMBL" id="KAF9630881.1"/>
    </source>
</evidence>
<proteinExistence type="predicted"/>
<comment type="caution">
    <text evidence="1">The sequence shown here is derived from an EMBL/GenBank/DDBJ whole genome shotgun (WGS) entry which is preliminary data.</text>
</comment>
<dbReference type="Proteomes" id="UP000627934">
    <property type="component" value="Unassembled WGS sequence"/>
</dbReference>
<reference evidence="1" key="1">
    <citation type="submission" date="2016-08" db="EMBL/GenBank/DDBJ databases">
        <authorList>
            <person name="Yan J."/>
        </authorList>
    </citation>
    <scope>NUCLEOTIDE SEQUENCE</scope>
    <source>
        <strain evidence="1">CSS-01s</strain>
    </source>
</reference>
<protein>
    <submittedName>
        <fullName evidence="1">Uncharacterized protein</fullName>
    </submittedName>
</protein>